<dbReference type="Proteomes" id="UP000813463">
    <property type="component" value="Chromosome 6"/>
</dbReference>
<dbReference type="RefSeq" id="XP_056687721.1">
    <property type="nucleotide sequence ID" value="XM_056831743.1"/>
</dbReference>
<reference evidence="2 3" key="2">
    <citation type="submission" date="2025-05" db="UniProtKB">
        <authorList>
            <consortium name="RefSeq"/>
        </authorList>
    </citation>
    <scope>IDENTIFICATION</scope>
    <source>
        <tissue evidence="2 3">Leaf</tissue>
    </source>
</reference>
<dbReference type="GeneID" id="130462818"/>
<protein>
    <submittedName>
        <fullName evidence="2 3">Uncharacterized protein</fullName>
    </submittedName>
</protein>
<reference evidence="1" key="1">
    <citation type="journal article" date="2021" name="Nat. Commun.">
        <title>Genomic analyses provide insights into spinach domestication and the genetic basis of agronomic traits.</title>
        <authorList>
            <person name="Cai X."/>
            <person name="Sun X."/>
            <person name="Xu C."/>
            <person name="Sun H."/>
            <person name="Wang X."/>
            <person name="Ge C."/>
            <person name="Zhang Z."/>
            <person name="Wang Q."/>
            <person name="Fei Z."/>
            <person name="Jiao C."/>
            <person name="Wang Q."/>
        </authorList>
    </citation>
    <scope>NUCLEOTIDE SEQUENCE [LARGE SCALE GENOMIC DNA]</scope>
    <source>
        <strain evidence="1">cv. Varoflay</strain>
    </source>
</reference>
<proteinExistence type="predicted"/>
<gene>
    <name evidence="2 3" type="primary">LOC130462818</name>
</gene>
<name>A0ABM3QWH5_SPIOL</name>
<dbReference type="RefSeq" id="XP_056687722.1">
    <property type="nucleotide sequence ID" value="XM_056831744.1"/>
</dbReference>
<evidence type="ECO:0000313" key="1">
    <source>
        <dbReference type="Proteomes" id="UP000813463"/>
    </source>
</evidence>
<sequence length="147" mass="16785">MMLDASSAEKAYVKALHRDDAGSLCLSWEDFVDRKARYKDFLLRNALLVRFVAPIKEADPDDIPYADRVLRCIDDEGRQEEVPVLAVPRSEWMAANVILDHFVAPPRKRVHRLMYSGDLLGEEALCLDDDELKSDTARARRLLLVDT</sequence>
<accession>A0ABM3QWH5</accession>
<keyword evidence="1" id="KW-1185">Reference proteome</keyword>
<evidence type="ECO:0000313" key="2">
    <source>
        <dbReference type="RefSeq" id="XP_056687721.1"/>
    </source>
</evidence>
<evidence type="ECO:0000313" key="3">
    <source>
        <dbReference type="RefSeq" id="XP_056687722.1"/>
    </source>
</evidence>
<organism evidence="1 2">
    <name type="scientific">Spinacia oleracea</name>
    <name type="common">Spinach</name>
    <dbReference type="NCBI Taxonomy" id="3562"/>
    <lineage>
        <taxon>Eukaryota</taxon>
        <taxon>Viridiplantae</taxon>
        <taxon>Streptophyta</taxon>
        <taxon>Embryophyta</taxon>
        <taxon>Tracheophyta</taxon>
        <taxon>Spermatophyta</taxon>
        <taxon>Magnoliopsida</taxon>
        <taxon>eudicotyledons</taxon>
        <taxon>Gunneridae</taxon>
        <taxon>Pentapetalae</taxon>
        <taxon>Caryophyllales</taxon>
        <taxon>Chenopodiaceae</taxon>
        <taxon>Chenopodioideae</taxon>
        <taxon>Anserineae</taxon>
        <taxon>Spinacia</taxon>
    </lineage>
</organism>